<proteinExistence type="predicted"/>
<evidence type="ECO:0000259" key="6">
    <source>
        <dbReference type="Pfam" id="PF03404"/>
    </source>
</evidence>
<keyword evidence="3" id="KW-0479">Metal-binding</keyword>
<evidence type="ECO:0000256" key="1">
    <source>
        <dbReference type="ARBA" id="ARBA00001924"/>
    </source>
</evidence>
<gene>
    <name evidence="7" type="ORF">EVA69_02840</name>
</gene>
<protein>
    <submittedName>
        <fullName evidence="7">Sulfite oxidase</fullName>
    </submittedName>
</protein>
<dbReference type="AlphaFoldDB" id="A0A520S215"/>
<evidence type="ECO:0000256" key="4">
    <source>
        <dbReference type="ARBA" id="ARBA00023002"/>
    </source>
</evidence>
<dbReference type="InterPro" id="IPR008335">
    <property type="entry name" value="Mopterin_OxRdtase_euk"/>
</dbReference>
<evidence type="ECO:0000256" key="3">
    <source>
        <dbReference type="ARBA" id="ARBA00022723"/>
    </source>
</evidence>
<organism evidence="7 8">
    <name type="scientific">OM182 bacterium</name>
    <dbReference type="NCBI Taxonomy" id="2510334"/>
    <lineage>
        <taxon>Bacteria</taxon>
        <taxon>Pseudomonadati</taxon>
        <taxon>Pseudomonadota</taxon>
        <taxon>Gammaproteobacteria</taxon>
        <taxon>OMG group</taxon>
        <taxon>OM182 clade</taxon>
    </lineage>
</organism>
<feature type="domain" description="Oxidoreductase molybdopterin-binding" evidence="5">
    <location>
        <begin position="97"/>
        <end position="261"/>
    </location>
</feature>
<dbReference type="GO" id="GO:0030151">
    <property type="term" value="F:molybdenum ion binding"/>
    <property type="evidence" value="ECO:0007669"/>
    <property type="project" value="InterPro"/>
</dbReference>
<evidence type="ECO:0000313" key="8">
    <source>
        <dbReference type="Proteomes" id="UP000320404"/>
    </source>
</evidence>
<dbReference type="InterPro" id="IPR014756">
    <property type="entry name" value="Ig_E-set"/>
</dbReference>
<dbReference type="Pfam" id="PF03404">
    <property type="entry name" value="Mo-co_dimer"/>
    <property type="match status" value="1"/>
</dbReference>
<dbReference type="PANTHER" id="PTHR19372">
    <property type="entry name" value="SULFITE REDUCTASE"/>
    <property type="match status" value="1"/>
</dbReference>
<dbReference type="PANTHER" id="PTHR19372:SF7">
    <property type="entry name" value="SULFITE OXIDASE, MITOCHONDRIAL"/>
    <property type="match status" value="1"/>
</dbReference>
<comment type="cofactor">
    <cofactor evidence="1">
        <name>Mo-molybdopterin</name>
        <dbReference type="ChEBI" id="CHEBI:71302"/>
    </cofactor>
</comment>
<comment type="caution">
    <text evidence="7">The sequence shown here is derived from an EMBL/GenBank/DDBJ whole genome shotgun (WGS) entry which is preliminary data.</text>
</comment>
<reference evidence="7 8" key="1">
    <citation type="submission" date="2019-02" db="EMBL/GenBank/DDBJ databases">
        <title>Prokaryotic population dynamics and viral predation in marine succession experiment using metagenomics: the confinement effect.</title>
        <authorList>
            <person name="Haro-Moreno J.M."/>
            <person name="Rodriguez-Valera F."/>
            <person name="Lopez-Perez M."/>
        </authorList>
    </citation>
    <scope>NUCLEOTIDE SEQUENCE [LARGE SCALE GENOMIC DNA]</scope>
    <source>
        <strain evidence="7">MED-G158</strain>
    </source>
</reference>
<dbReference type="PRINTS" id="PR00407">
    <property type="entry name" value="EUMOPTERIN"/>
</dbReference>
<dbReference type="Gene3D" id="2.60.40.650">
    <property type="match status" value="1"/>
</dbReference>
<dbReference type="SUPFAM" id="SSF56524">
    <property type="entry name" value="Oxidoreductase molybdopterin-binding domain"/>
    <property type="match status" value="1"/>
</dbReference>
<dbReference type="Proteomes" id="UP000320404">
    <property type="component" value="Unassembled WGS sequence"/>
</dbReference>
<keyword evidence="4" id="KW-0560">Oxidoreductase</keyword>
<keyword evidence="2" id="KW-0500">Molybdenum</keyword>
<dbReference type="GO" id="GO:0020037">
    <property type="term" value="F:heme binding"/>
    <property type="evidence" value="ECO:0007669"/>
    <property type="project" value="TreeGrafter"/>
</dbReference>
<feature type="domain" description="Moybdenum cofactor oxidoreductase dimerisation" evidence="6">
    <location>
        <begin position="286"/>
        <end position="377"/>
    </location>
</feature>
<dbReference type="InterPro" id="IPR000572">
    <property type="entry name" value="OxRdtase_Mopterin-bd_dom"/>
</dbReference>
<dbReference type="InterPro" id="IPR005066">
    <property type="entry name" value="MoCF_OxRdtse_dimer"/>
</dbReference>
<sequence length="400" mass="44667">MSDDKQAPATEGEKISRRAAIKKTVHAGLAAGAVASMPEWVLPALAQGEELVPFSDMPEDYSRPPARPGGTHFLDTRQISSDSFYTDNEDFYVVQHYGQPELDLSNYRLQITGLVDNPREYTLADLQSMPQFDIDAGFECGGNRPLGIFQGLIGNANWRGVRLRDILQAAGVQPEGKEIVFFGGDIGVEEIRETEVEQAFARSLPVVDAMRDVNMLALEMNGEALPQGHGRPVRVLIPGFYGVANVKWLTQIHVQDRRYMGRFMGRDYVTLKKEMVGDQERWVENSVTRINMKSAVVRVSRMGNNHTITGFALNDGTPLESVEVKIDDGPWQRAEIDSRASQYSWKLFSMPWNNPSAGEHTIVSRVTDVNGNVQPTQDALPDKISRWENFGQMPRTLVIS</sequence>
<dbReference type="GO" id="GO:0008482">
    <property type="term" value="F:sulfite oxidase activity"/>
    <property type="evidence" value="ECO:0007669"/>
    <property type="project" value="TreeGrafter"/>
</dbReference>
<name>A0A520S215_9GAMM</name>
<dbReference type="GO" id="GO:0043546">
    <property type="term" value="F:molybdopterin cofactor binding"/>
    <property type="evidence" value="ECO:0007669"/>
    <property type="project" value="TreeGrafter"/>
</dbReference>
<accession>A0A520S215</accession>
<dbReference type="SUPFAM" id="SSF81296">
    <property type="entry name" value="E set domains"/>
    <property type="match status" value="1"/>
</dbReference>
<dbReference type="InterPro" id="IPR006311">
    <property type="entry name" value="TAT_signal"/>
</dbReference>
<evidence type="ECO:0000259" key="5">
    <source>
        <dbReference type="Pfam" id="PF00174"/>
    </source>
</evidence>
<dbReference type="GO" id="GO:0006790">
    <property type="term" value="P:sulfur compound metabolic process"/>
    <property type="evidence" value="ECO:0007669"/>
    <property type="project" value="TreeGrafter"/>
</dbReference>
<dbReference type="PROSITE" id="PS51318">
    <property type="entry name" value="TAT"/>
    <property type="match status" value="1"/>
</dbReference>
<dbReference type="Gene3D" id="3.90.420.10">
    <property type="entry name" value="Oxidoreductase, molybdopterin-binding domain"/>
    <property type="match status" value="1"/>
</dbReference>
<dbReference type="EMBL" id="SHAH01000029">
    <property type="protein sequence ID" value="RZO76518.1"/>
    <property type="molecule type" value="Genomic_DNA"/>
</dbReference>
<dbReference type="Pfam" id="PF00174">
    <property type="entry name" value="Oxidored_molyb"/>
    <property type="match status" value="1"/>
</dbReference>
<evidence type="ECO:0000256" key="2">
    <source>
        <dbReference type="ARBA" id="ARBA00022505"/>
    </source>
</evidence>
<dbReference type="InterPro" id="IPR036374">
    <property type="entry name" value="OxRdtase_Mopterin-bd_sf"/>
</dbReference>
<evidence type="ECO:0000313" key="7">
    <source>
        <dbReference type="EMBL" id="RZO76518.1"/>
    </source>
</evidence>